<evidence type="ECO:0000256" key="1">
    <source>
        <dbReference type="SAM" id="Phobius"/>
    </source>
</evidence>
<keyword evidence="1" id="KW-0812">Transmembrane</keyword>
<gene>
    <name evidence="2" type="ORF">B0A70_10540</name>
</gene>
<protein>
    <submittedName>
        <fullName evidence="2">Uncharacterized protein</fullName>
    </submittedName>
</protein>
<keyword evidence="1" id="KW-1133">Transmembrane helix</keyword>
<accession>A0A2S7KEC0</accession>
<proteinExistence type="predicted"/>
<sequence length="80" mass="9439">MIIETTKCKSCYQTPQKKAVLLKNCFVNLYSTNDNSIKLPNGEEKPPEVPFNGLYLKVFIFFWFFVNSFLVFQTKRKLSY</sequence>
<keyword evidence="3" id="KW-1185">Reference proteome</keyword>
<comment type="caution">
    <text evidence="2">The sequence shown here is derived from an EMBL/GenBank/DDBJ whole genome shotgun (WGS) entry which is preliminary data.</text>
</comment>
<organism evidence="2 3">
    <name type="scientific">Chryseobacterium piscicola</name>
    <dbReference type="NCBI Taxonomy" id="551459"/>
    <lineage>
        <taxon>Bacteria</taxon>
        <taxon>Pseudomonadati</taxon>
        <taxon>Bacteroidota</taxon>
        <taxon>Flavobacteriia</taxon>
        <taxon>Flavobacteriales</taxon>
        <taxon>Weeksellaceae</taxon>
        <taxon>Chryseobacterium group</taxon>
        <taxon>Chryseobacterium</taxon>
    </lineage>
</organism>
<evidence type="ECO:0000313" key="3">
    <source>
        <dbReference type="Proteomes" id="UP000238314"/>
    </source>
</evidence>
<dbReference type="Proteomes" id="UP000238314">
    <property type="component" value="Unassembled WGS sequence"/>
</dbReference>
<dbReference type="EMBL" id="MUGO01000014">
    <property type="protein sequence ID" value="PQA92814.1"/>
    <property type="molecule type" value="Genomic_DNA"/>
</dbReference>
<dbReference type="AlphaFoldDB" id="A0A2S7KEC0"/>
<reference evidence="2 3" key="1">
    <citation type="submission" date="2016-11" db="EMBL/GenBank/DDBJ databases">
        <title>Whole genomes of Flavobacteriaceae.</title>
        <authorList>
            <person name="Stine C."/>
            <person name="Li C."/>
            <person name="Tadesse D."/>
        </authorList>
    </citation>
    <scope>NUCLEOTIDE SEQUENCE [LARGE SCALE GENOMIC DNA]</scope>
    <source>
        <strain evidence="2 3">DSM 21068</strain>
    </source>
</reference>
<name>A0A2S7KEC0_9FLAO</name>
<feature type="transmembrane region" description="Helical" evidence="1">
    <location>
        <begin position="54"/>
        <end position="72"/>
    </location>
</feature>
<keyword evidence="1" id="KW-0472">Membrane</keyword>
<evidence type="ECO:0000313" key="2">
    <source>
        <dbReference type="EMBL" id="PQA92814.1"/>
    </source>
</evidence>